<dbReference type="GO" id="GO:0005777">
    <property type="term" value="C:peroxisome"/>
    <property type="evidence" value="ECO:0007669"/>
    <property type="project" value="TreeGrafter"/>
</dbReference>
<reference evidence="3 4" key="1">
    <citation type="journal article" date="2016" name="PLoS Pathog.">
        <title>Biosynthesis of antibiotic leucinostatins in bio-control fungus Purpureocillium lilacinum and their inhibition on phytophthora revealed by genome mining.</title>
        <authorList>
            <person name="Wang G."/>
            <person name="Liu Z."/>
            <person name="Lin R."/>
            <person name="Li E."/>
            <person name="Mao Z."/>
            <person name="Ling J."/>
            <person name="Yang Y."/>
            <person name="Yin W.B."/>
            <person name="Xie B."/>
        </authorList>
    </citation>
    <scope>NUCLEOTIDE SEQUENCE [LARGE SCALE GENOMIC DNA]</scope>
    <source>
        <strain evidence="3">170</strain>
    </source>
</reference>
<dbReference type="InterPro" id="IPR036291">
    <property type="entry name" value="NAD(P)-bd_dom_sf"/>
</dbReference>
<comment type="function">
    <text evidence="1">Catalyzes the reduction of fatty acyl-CoA to fatty alcohols.</text>
</comment>
<dbReference type="RefSeq" id="XP_018138095.1">
    <property type="nucleotide sequence ID" value="XM_018292564.1"/>
</dbReference>
<dbReference type="GO" id="GO:0035336">
    <property type="term" value="P:long-chain fatty-acyl-CoA metabolic process"/>
    <property type="evidence" value="ECO:0007669"/>
    <property type="project" value="TreeGrafter"/>
</dbReference>
<dbReference type="SUPFAM" id="SSF51735">
    <property type="entry name" value="NAD(P)-binding Rossmann-fold domains"/>
    <property type="match status" value="1"/>
</dbReference>
<dbReference type="AlphaFoldDB" id="A0A179F454"/>
<keyword evidence="1" id="KW-0444">Lipid biosynthesis</keyword>
<feature type="domain" description="Thioester reductase (TE)" evidence="2">
    <location>
        <begin position="14"/>
        <end position="275"/>
    </location>
</feature>
<dbReference type="EMBL" id="LSBJ02000009">
    <property type="protein sequence ID" value="OAQ60185.1"/>
    <property type="molecule type" value="Genomic_DNA"/>
</dbReference>
<keyword evidence="4" id="KW-1185">Reference proteome</keyword>
<dbReference type="STRING" id="1380566.A0A179F454"/>
<protein>
    <recommendedName>
        <fullName evidence="1">Fatty acyl-CoA reductase</fullName>
        <ecNumber evidence="1">1.2.1.84</ecNumber>
    </recommendedName>
</protein>
<dbReference type="Gene3D" id="3.40.50.720">
    <property type="entry name" value="NAD(P)-binding Rossmann-like Domain"/>
    <property type="match status" value="1"/>
</dbReference>
<organism evidence="3 4">
    <name type="scientific">Pochonia chlamydosporia 170</name>
    <dbReference type="NCBI Taxonomy" id="1380566"/>
    <lineage>
        <taxon>Eukaryota</taxon>
        <taxon>Fungi</taxon>
        <taxon>Dikarya</taxon>
        <taxon>Ascomycota</taxon>
        <taxon>Pezizomycotina</taxon>
        <taxon>Sordariomycetes</taxon>
        <taxon>Hypocreomycetidae</taxon>
        <taxon>Hypocreales</taxon>
        <taxon>Clavicipitaceae</taxon>
        <taxon>Pochonia</taxon>
    </lineage>
</organism>
<comment type="caution">
    <text evidence="3">The sequence shown here is derived from an EMBL/GenBank/DDBJ whole genome shotgun (WGS) entry which is preliminary data.</text>
</comment>
<evidence type="ECO:0000313" key="4">
    <source>
        <dbReference type="Proteomes" id="UP000078397"/>
    </source>
</evidence>
<evidence type="ECO:0000313" key="3">
    <source>
        <dbReference type="EMBL" id="OAQ60185.1"/>
    </source>
</evidence>
<keyword evidence="1" id="KW-0521">NADP</keyword>
<keyword evidence="1" id="KW-0560">Oxidoreductase</keyword>
<sequence>MSTDSFFSQQIIFLTGSTGHFGACLLYKLVLVLQVPRVYVLIRGTPGQAITSWVQQMPEHVPDLITSGKVLFVAGNLTQRNLGISEDNLATMSKVVTIIIHAAANISLKASLQDAVINNCLPSLELARLAASFNRLNSFVQVSSLFALSFLPDGPVDETLYMIDNPEEHLDRILTGSDNDFNGYAWPYAKSKHLTECLLATRYCDLPLMILRPSSIGPAIFQPFELYGKSKSIPIHNLYSRLMYPSDRPNLFHATAGSVSGSNVLDEIPVDLLANILLQNVQRGTRGPVNASSRFYITKTFDDFVADVHKWVPDYWKANVPLVEFTTDRNIQPCPISRFYQMGTRNWNFLSHDRQLDQSGPLAMSLEKHDAEDYTRKRVLKVFKETQGTLGQLYNRQRPRL</sequence>
<dbReference type="GeneID" id="28856558"/>
<comment type="similarity">
    <text evidence="1">Belongs to the fatty acyl-CoA reductase family.</text>
</comment>
<gene>
    <name evidence="3" type="ORF">VFPPC_14796</name>
</gene>
<dbReference type="Pfam" id="PF07993">
    <property type="entry name" value="NAD_binding_4"/>
    <property type="match status" value="1"/>
</dbReference>
<dbReference type="InterPro" id="IPR013120">
    <property type="entry name" value="FAR_NAD-bd"/>
</dbReference>
<comment type="catalytic activity">
    <reaction evidence="1">
        <text>a long-chain fatty acyl-CoA + 2 NADPH + 2 H(+) = a long-chain primary fatty alcohol + 2 NADP(+) + CoA</text>
        <dbReference type="Rhea" id="RHEA:52716"/>
        <dbReference type="ChEBI" id="CHEBI:15378"/>
        <dbReference type="ChEBI" id="CHEBI:57287"/>
        <dbReference type="ChEBI" id="CHEBI:57783"/>
        <dbReference type="ChEBI" id="CHEBI:58349"/>
        <dbReference type="ChEBI" id="CHEBI:77396"/>
        <dbReference type="ChEBI" id="CHEBI:83139"/>
        <dbReference type="EC" id="1.2.1.84"/>
    </reaction>
</comment>
<accession>A0A179F454</accession>
<proteinExistence type="inferred from homology"/>
<evidence type="ECO:0000259" key="2">
    <source>
        <dbReference type="Pfam" id="PF07993"/>
    </source>
</evidence>
<dbReference type="GO" id="GO:0080019">
    <property type="term" value="F:alcohol-forming very long-chain fatty acyl-CoA reductase activity"/>
    <property type="evidence" value="ECO:0007669"/>
    <property type="project" value="InterPro"/>
</dbReference>
<dbReference type="PANTHER" id="PTHR11011">
    <property type="entry name" value="MALE STERILITY PROTEIN 2-RELATED"/>
    <property type="match status" value="1"/>
</dbReference>
<dbReference type="PANTHER" id="PTHR11011:SF45">
    <property type="entry name" value="FATTY ACYL-COA REDUCTASE CG8306-RELATED"/>
    <property type="match status" value="1"/>
</dbReference>
<evidence type="ECO:0000256" key="1">
    <source>
        <dbReference type="RuleBase" id="RU363097"/>
    </source>
</evidence>
<dbReference type="OrthoDB" id="429813at2759"/>
<dbReference type="InterPro" id="IPR026055">
    <property type="entry name" value="FAR"/>
</dbReference>
<dbReference type="EC" id="1.2.1.84" evidence="1"/>
<dbReference type="GO" id="GO:0102965">
    <property type="term" value="F:alcohol-forming long-chain fatty acyl-CoA reductase activity"/>
    <property type="evidence" value="ECO:0007669"/>
    <property type="project" value="UniProtKB-EC"/>
</dbReference>
<dbReference type="KEGG" id="pchm:VFPPC_14796"/>
<name>A0A179F454_METCM</name>
<keyword evidence="1" id="KW-0443">Lipid metabolism</keyword>
<dbReference type="Proteomes" id="UP000078397">
    <property type="component" value="Unassembled WGS sequence"/>
</dbReference>